<accession>A0A6A8MFT6</accession>
<dbReference type="Proteomes" id="UP000438120">
    <property type="component" value="Unassembled WGS sequence"/>
</dbReference>
<evidence type="ECO:0000313" key="1">
    <source>
        <dbReference type="EMBL" id="MST87566.1"/>
    </source>
</evidence>
<name>A0A6A8MFT6_9LACO</name>
<protein>
    <submittedName>
        <fullName evidence="1">Uncharacterized protein</fullName>
    </submittedName>
</protein>
<dbReference type="RefSeq" id="WP_154549173.1">
    <property type="nucleotide sequence ID" value="NZ_VUMX01000023.1"/>
</dbReference>
<sequence length="261" mass="30006">MRVYDKKQLVKLISEEKQCPKMAQNYRLSPATIVAYDLTGLGLDGPKSLILDQEQGFLLSPASTSSLLRQLLASCPFDLWPLEHLAYDKLGLRDQHVLSLGHYALFSPKALKSGRVDLIALQQVRSIRELDGQMAFVDQSGCRCFLLEYPRTFARARKAAREAIAHNALIGSWLHQTEEFFGCRACIDQRQSKRQLAERSLLDQQLKTGKCLAVKEAADQVRQTCWEDYLHLVGDELWLDEQVGDLDYFWRENRKKHQWHC</sequence>
<evidence type="ECO:0000313" key="2">
    <source>
        <dbReference type="Proteomes" id="UP000438120"/>
    </source>
</evidence>
<gene>
    <name evidence="1" type="ORF">FYJ62_08000</name>
</gene>
<organism evidence="1 2">
    <name type="scientific">Lactobacillus porci</name>
    <dbReference type="NCBI Taxonomy" id="2012477"/>
    <lineage>
        <taxon>Bacteria</taxon>
        <taxon>Bacillati</taxon>
        <taxon>Bacillota</taxon>
        <taxon>Bacilli</taxon>
        <taxon>Lactobacillales</taxon>
        <taxon>Lactobacillaceae</taxon>
        <taxon>Lactobacillus</taxon>
    </lineage>
</organism>
<proteinExistence type="predicted"/>
<keyword evidence="2" id="KW-1185">Reference proteome</keyword>
<dbReference type="AlphaFoldDB" id="A0A6A8MFT6"/>
<comment type="caution">
    <text evidence="1">The sequence shown here is derived from an EMBL/GenBank/DDBJ whole genome shotgun (WGS) entry which is preliminary data.</text>
</comment>
<dbReference type="EMBL" id="VUMX01000023">
    <property type="protein sequence ID" value="MST87566.1"/>
    <property type="molecule type" value="Genomic_DNA"/>
</dbReference>
<reference evidence="1 2" key="1">
    <citation type="submission" date="2019-08" db="EMBL/GenBank/DDBJ databases">
        <title>In-depth cultivation of the pig gut microbiome towards novel bacterial diversity and tailored functional studies.</title>
        <authorList>
            <person name="Wylensek D."/>
            <person name="Hitch T.C.A."/>
            <person name="Clavel T."/>
        </authorList>
    </citation>
    <scope>NUCLEOTIDE SEQUENCE [LARGE SCALE GENOMIC DNA]</scope>
    <source>
        <strain evidence="1 2">Bifido-178-WT-2B</strain>
    </source>
</reference>